<sequence>MRLVKIRGYNAFWFGGLKHFTEEEHYLPRIQLPNIMRTFRLLKKGTPCYGVFFWKEEEKDIFFPVPADVVGVRKKKRFESGDLRIAYYNGRIPEIDDKEKAYETLEQYFISSEKLSIGWAKGKQDSLEVFGAEEFFVAEDKVGLKLNKDRMSGEEKMLYFHKRMRLKKGVSLCFLAKELDDSAKRFFGGERNPVEIEESTDLPQHFKELLKERSVKRDKQYKFYTLTHTFVEGGLMKEEDEKILLVFRDEEGREVKFQLLWLFSRGSELISGRGKPALEMLKPGAVMILKAMEDAESFGSLCQIKSHPEGFNTFLERGWNTGILVEDIKGGN</sequence>
<dbReference type="RefSeq" id="WP_012991053.1">
    <property type="nucleotide sequence ID" value="NC_013894.1"/>
</dbReference>
<dbReference type="HOGENOM" id="CLU_854280_0_0_0"/>
<organism evidence="1 2">
    <name type="scientific">Thermocrinis albus (strain DSM 14484 / JCM 11386 / HI 11/12)</name>
    <dbReference type="NCBI Taxonomy" id="638303"/>
    <lineage>
        <taxon>Bacteria</taxon>
        <taxon>Pseudomonadati</taxon>
        <taxon>Aquificota</taxon>
        <taxon>Aquificia</taxon>
        <taxon>Aquificales</taxon>
        <taxon>Aquificaceae</taxon>
        <taxon>Thermocrinis</taxon>
    </lineage>
</organism>
<dbReference type="Proteomes" id="UP000002043">
    <property type="component" value="Chromosome"/>
</dbReference>
<protein>
    <submittedName>
        <fullName evidence="1">CRISPR-associated protein, Cmr3</fullName>
    </submittedName>
</protein>
<dbReference type="STRING" id="638303.Thal_0008"/>
<gene>
    <name evidence="1" type="ordered locus">Thal_0008</name>
</gene>
<name>D3SNA9_THEAH</name>
<dbReference type="InterPro" id="IPR019117">
    <property type="entry name" value="CRISPR-assoc_protein_Cmr3"/>
</dbReference>
<dbReference type="Pfam" id="PF09700">
    <property type="entry name" value="Cas_Cmr3"/>
    <property type="match status" value="1"/>
</dbReference>
<keyword evidence="2" id="KW-1185">Reference proteome</keyword>
<proteinExistence type="predicted"/>
<dbReference type="KEGG" id="tal:Thal_0008"/>
<dbReference type="eggNOG" id="COG1769">
    <property type="taxonomic scope" value="Bacteria"/>
</dbReference>
<dbReference type="AlphaFoldDB" id="D3SNA9"/>
<dbReference type="OrthoDB" id="11220at2"/>
<reference evidence="2" key="1">
    <citation type="journal article" date="2010" name="Stand. Genomic Sci.">
        <title>Complete genome sequence of Thermocrinis albus type strain (HI 11/12T).</title>
        <authorList>
            <person name="Wirth R."/>
            <person name="Sikorski J."/>
            <person name="Brambilla E."/>
            <person name="Misra M."/>
            <person name="Lapidus A."/>
            <person name="Copeland A."/>
            <person name="Nolan M."/>
            <person name="Lucas S."/>
            <person name="Chen F."/>
            <person name="Tice H."/>
            <person name="Cheng J.F."/>
            <person name="Han C."/>
            <person name="Detter J.C."/>
            <person name="Tapia R."/>
            <person name="Bruce D."/>
            <person name="Goodwin L."/>
            <person name="Pitluck S."/>
            <person name="Pati A."/>
            <person name="Anderson I."/>
            <person name="Ivanova N."/>
            <person name="Mavromatis K."/>
            <person name="Mikhailova N."/>
            <person name="Chen A."/>
            <person name="Palaniappan K."/>
            <person name="Bilek Y."/>
            <person name="Hader T."/>
            <person name="Land M."/>
            <person name="Hauser L."/>
            <person name="Chang Y.J."/>
            <person name="Jeffries C.D."/>
            <person name="Tindall B.J."/>
            <person name="Rohde M."/>
            <person name="Goker M."/>
            <person name="Bristow J."/>
            <person name="Eisen J.A."/>
            <person name="Markowitz V."/>
            <person name="Hugenholtz P."/>
            <person name="Kyrpides N.C."/>
            <person name="Klenk H.P."/>
        </authorList>
    </citation>
    <scope>NUCLEOTIDE SEQUENCE [LARGE SCALE GENOMIC DNA]</scope>
    <source>
        <strain evidence="2">DSM 14484 / JCM 11386 / HI 11/12</strain>
    </source>
</reference>
<evidence type="ECO:0000313" key="2">
    <source>
        <dbReference type="Proteomes" id="UP000002043"/>
    </source>
</evidence>
<evidence type="ECO:0000313" key="1">
    <source>
        <dbReference type="EMBL" id="ADC88646.1"/>
    </source>
</evidence>
<dbReference type="EMBL" id="CP001931">
    <property type="protein sequence ID" value="ADC88646.1"/>
    <property type="molecule type" value="Genomic_DNA"/>
</dbReference>
<accession>D3SNA9</accession>